<evidence type="ECO:0000313" key="1">
    <source>
        <dbReference type="EMBL" id="KAI6085666.1"/>
    </source>
</evidence>
<name>A0ACC0CYU7_9PEZI</name>
<dbReference type="EMBL" id="MU394323">
    <property type="protein sequence ID" value="KAI6085666.1"/>
    <property type="molecule type" value="Genomic_DNA"/>
</dbReference>
<dbReference type="Proteomes" id="UP001497680">
    <property type="component" value="Unassembled WGS sequence"/>
</dbReference>
<gene>
    <name evidence="1" type="ORF">F4821DRAFT_240264</name>
</gene>
<evidence type="ECO:0000313" key="2">
    <source>
        <dbReference type="Proteomes" id="UP001497680"/>
    </source>
</evidence>
<protein>
    <submittedName>
        <fullName evidence="1">Uncharacterized protein</fullName>
    </submittedName>
</protein>
<reference evidence="1 2" key="1">
    <citation type="journal article" date="2022" name="New Phytol.">
        <title>Ecological generalism drives hyperdiversity of secondary metabolite gene clusters in xylarialean endophytes.</title>
        <authorList>
            <person name="Franco M.E.E."/>
            <person name="Wisecaver J.H."/>
            <person name="Arnold A.E."/>
            <person name="Ju Y.M."/>
            <person name="Slot J.C."/>
            <person name="Ahrendt S."/>
            <person name="Moore L.P."/>
            <person name="Eastman K.E."/>
            <person name="Scott K."/>
            <person name="Konkel Z."/>
            <person name="Mondo S.J."/>
            <person name="Kuo A."/>
            <person name="Hayes R.D."/>
            <person name="Haridas S."/>
            <person name="Andreopoulos B."/>
            <person name="Riley R."/>
            <person name="LaButti K."/>
            <person name="Pangilinan J."/>
            <person name="Lipzen A."/>
            <person name="Amirebrahimi M."/>
            <person name="Yan J."/>
            <person name="Adam C."/>
            <person name="Keymanesh K."/>
            <person name="Ng V."/>
            <person name="Louie K."/>
            <person name="Northen T."/>
            <person name="Drula E."/>
            <person name="Henrissat B."/>
            <person name="Hsieh H.M."/>
            <person name="Youens-Clark K."/>
            <person name="Lutzoni F."/>
            <person name="Miadlikowska J."/>
            <person name="Eastwood D.C."/>
            <person name="Hamelin R.C."/>
            <person name="Grigoriev I.V."/>
            <person name="U'Ren J.M."/>
        </authorList>
    </citation>
    <scope>NUCLEOTIDE SEQUENCE [LARGE SCALE GENOMIC DNA]</scope>
    <source>
        <strain evidence="1 2">ER1909</strain>
    </source>
</reference>
<sequence>MRTFLDIPAGVRERIFLDAGLISGANIQLRSRRPLFTSLSTNQFEITYNLLLTCKAIYDQVKSILFAGNGIIVWHQNIEAGLKILQSLSHEQCRSLRDLYVQLYVEEALYEDDDTHSSTTLGRKQIAAWRTTARHILSRIEPGTLTMHLICDTGDSQVTRAVCQPLLEFPGKLKDCQLRIAPKRKQRLSTLAEDMVARIQGSDAGGGNKPFRFLDLPIEIRRQILQNTDLVTPGGQVCWSPSKGFYTILNTNRCREEDCDEEHRHDCRIQRCDEWNAWETGSYCRSRRSAYSSSCYCWIPPEGLMSASKIVYHEAIEVLYSHNRIIVIPSEGVNSRICPLPSLSRLDASRFITRHMWPEVLWHLRSLEIVLPILDPASCPETSSPLYLDWNFAMAHLKTHANLTQLTVAVHSSLGSNRNRPAMTDWSGESALKTHARLLIPLRTLRQVKRLFVYLEWGWHSTPRCFEIIRSGRSVYVNYAIRHKRVVGMETALEQAIMGNDYHSLAVGKAEEELSAWQRLEWNKFMY</sequence>
<accession>A0ACC0CYU7</accession>
<organism evidence="1 2">
    <name type="scientific">Hypoxylon rubiginosum</name>
    <dbReference type="NCBI Taxonomy" id="110542"/>
    <lineage>
        <taxon>Eukaryota</taxon>
        <taxon>Fungi</taxon>
        <taxon>Dikarya</taxon>
        <taxon>Ascomycota</taxon>
        <taxon>Pezizomycotina</taxon>
        <taxon>Sordariomycetes</taxon>
        <taxon>Xylariomycetidae</taxon>
        <taxon>Xylariales</taxon>
        <taxon>Hypoxylaceae</taxon>
        <taxon>Hypoxylon</taxon>
    </lineage>
</organism>
<comment type="caution">
    <text evidence="1">The sequence shown here is derived from an EMBL/GenBank/DDBJ whole genome shotgun (WGS) entry which is preliminary data.</text>
</comment>
<proteinExistence type="predicted"/>
<keyword evidence="2" id="KW-1185">Reference proteome</keyword>